<evidence type="ECO:0000313" key="3">
    <source>
        <dbReference type="EMBL" id="NML42503.1"/>
    </source>
</evidence>
<dbReference type="PANTHER" id="PTHR34580">
    <property type="match status" value="1"/>
</dbReference>
<evidence type="ECO:0000259" key="1">
    <source>
        <dbReference type="Pfam" id="PF13280"/>
    </source>
</evidence>
<reference evidence="3 4" key="1">
    <citation type="submission" date="2020-04" db="EMBL/GenBank/DDBJ databases">
        <title>Ramlibacter sp. G-1-2-2 isolated from soil.</title>
        <authorList>
            <person name="Dahal R.H."/>
        </authorList>
    </citation>
    <scope>NUCLEOTIDE SEQUENCE [LARGE SCALE GENOMIC DNA]</scope>
    <source>
        <strain evidence="3 4">G-1-2-2</strain>
    </source>
</reference>
<feature type="domain" description="WYL" evidence="1">
    <location>
        <begin position="169"/>
        <end position="235"/>
    </location>
</feature>
<feature type="domain" description="WCX" evidence="2">
    <location>
        <begin position="265"/>
        <end position="333"/>
    </location>
</feature>
<keyword evidence="4" id="KW-1185">Reference proteome</keyword>
<dbReference type="InterPro" id="IPR051534">
    <property type="entry name" value="CBASS_pafABC_assoc_protein"/>
</dbReference>
<dbReference type="EMBL" id="JABBFX010000001">
    <property type="protein sequence ID" value="NML42503.1"/>
    <property type="molecule type" value="Genomic_DNA"/>
</dbReference>
<evidence type="ECO:0000259" key="2">
    <source>
        <dbReference type="Pfam" id="PF25583"/>
    </source>
</evidence>
<evidence type="ECO:0000313" key="4">
    <source>
        <dbReference type="Proteomes" id="UP000541185"/>
    </source>
</evidence>
<proteinExistence type="predicted"/>
<sequence>MTTGTRRGQARTRARPASLETLAFTLELLKRIPRNRKVTARELWQQLQDAGWQRDLRTVQRQLDELSGHFDIERDDRERPYGYRWKDLARGLSVPGLTEPESLVLALAERQLQTLLPAEVMQSMQPFFAQARDKLLLDARQAPAGEWMDKVRVVSSTQPLLPPDIRPGVFGAVSRALYFNHKLDVEYENSAGHIVRSSVLPLGLAQQGERLYLVCRFGGFNDNRQLALHRMHKVQDTGLPFPRPADFDLARYEGEGGFAFSQDESIELEIRIRKGAGLHLLESRLSDDQQAWEEGDCYRLRATVLSTLRLTWWLRGFGEDVTVLAPEALAAAVHPHRMQVAA</sequence>
<dbReference type="InterPro" id="IPR026881">
    <property type="entry name" value="WYL_dom"/>
</dbReference>
<dbReference type="PANTHER" id="PTHR34580:SF1">
    <property type="entry name" value="PROTEIN PAFC"/>
    <property type="match status" value="1"/>
</dbReference>
<protein>
    <submittedName>
        <fullName evidence="3">WYL domain-containing protein</fullName>
    </submittedName>
</protein>
<gene>
    <name evidence="3" type="ORF">HHL11_02000</name>
</gene>
<dbReference type="PROSITE" id="PS52050">
    <property type="entry name" value="WYL"/>
    <property type="match status" value="1"/>
</dbReference>
<name>A0A848H184_9BURK</name>
<dbReference type="Pfam" id="PF25583">
    <property type="entry name" value="WCX"/>
    <property type="match status" value="1"/>
</dbReference>
<dbReference type="InterPro" id="IPR057727">
    <property type="entry name" value="WCX_dom"/>
</dbReference>
<dbReference type="Pfam" id="PF13280">
    <property type="entry name" value="WYL"/>
    <property type="match status" value="1"/>
</dbReference>
<dbReference type="Proteomes" id="UP000541185">
    <property type="component" value="Unassembled WGS sequence"/>
</dbReference>
<dbReference type="AlphaFoldDB" id="A0A848H184"/>
<organism evidence="3 4">
    <name type="scientific">Ramlibacter agri</name>
    <dbReference type="NCBI Taxonomy" id="2728837"/>
    <lineage>
        <taxon>Bacteria</taxon>
        <taxon>Pseudomonadati</taxon>
        <taxon>Pseudomonadota</taxon>
        <taxon>Betaproteobacteria</taxon>
        <taxon>Burkholderiales</taxon>
        <taxon>Comamonadaceae</taxon>
        <taxon>Ramlibacter</taxon>
    </lineage>
</organism>
<dbReference type="RefSeq" id="WP_169416710.1">
    <property type="nucleotide sequence ID" value="NZ_JABBFX010000001.1"/>
</dbReference>
<accession>A0A848H184</accession>
<comment type="caution">
    <text evidence="3">The sequence shown here is derived from an EMBL/GenBank/DDBJ whole genome shotgun (WGS) entry which is preliminary data.</text>
</comment>